<gene>
    <name evidence="1" type="ORF">CINCED_3A008284</name>
</gene>
<evidence type="ECO:0000313" key="2">
    <source>
        <dbReference type="Proteomes" id="UP000325440"/>
    </source>
</evidence>
<evidence type="ECO:0000313" key="1">
    <source>
        <dbReference type="EMBL" id="VVC24864.1"/>
    </source>
</evidence>
<dbReference type="AlphaFoldDB" id="A0A5E4M230"/>
<proteinExistence type="predicted"/>
<sequence>MKAPMPEKSLQLTIVSLSAAAAASPAMVATKPTMSCLFMTYHKSVTIQKSAVASSGTKIQTSVTAKSSVIVHTTITTSAGGSKSKQIKIKNSMVKNPFKGEAEDCHLRRAAELLIAGNDENRRKFIFFKIKSVLNFYRLEKILGRSYPSPPGLKYSQSAATTTI</sequence>
<organism evidence="1 2">
    <name type="scientific">Cinara cedri</name>
    <dbReference type="NCBI Taxonomy" id="506608"/>
    <lineage>
        <taxon>Eukaryota</taxon>
        <taxon>Metazoa</taxon>
        <taxon>Ecdysozoa</taxon>
        <taxon>Arthropoda</taxon>
        <taxon>Hexapoda</taxon>
        <taxon>Insecta</taxon>
        <taxon>Pterygota</taxon>
        <taxon>Neoptera</taxon>
        <taxon>Paraneoptera</taxon>
        <taxon>Hemiptera</taxon>
        <taxon>Sternorrhyncha</taxon>
        <taxon>Aphidomorpha</taxon>
        <taxon>Aphidoidea</taxon>
        <taxon>Aphididae</taxon>
        <taxon>Lachninae</taxon>
        <taxon>Cinara</taxon>
    </lineage>
</organism>
<accession>A0A5E4M230</accession>
<dbReference type="Proteomes" id="UP000325440">
    <property type="component" value="Unassembled WGS sequence"/>
</dbReference>
<reference evidence="1 2" key="1">
    <citation type="submission" date="2019-08" db="EMBL/GenBank/DDBJ databases">
        <authorList>
            <person name="Alioto T."/>
            <person name="Alioto T."/>
            <person name="Gomez Garrido J."/>
        </authorList>
    </citation>
    <scope>NUCLEOTIDE SEQUENCE [LARGE SCALE GENOMIC DNA]</scope>
</reference>
<protein>
    <submittedName>
        <fullName evidence="1">Uncharacterized protein</fullName>
    </submittedName>
</protein>
<name>A0A5E4M230_9HEMI</name>
<keyword evidence="2" id="KW-1185">Reference proteome</keyword>
<dbReference type="EMBL" id="CABPRJ010000006">
    <property type="protein sequence ID" value="VVC24864.1"/>
    <property type="molecule type" value="Genomic_DNA"/>
</dbReference>